<dbReference type="Gene3D" id="1.25.40.20">
    <property type="entry name" value="Ankyrin repeat-containing domain"/>
    <property type="match status" value="2"/>
</dbReference>
<evidence type="ECO:0000313" key="5">
    <source>
        <dbReference type="EMBL" id="WIA22599.1"/>
    </source>
</evidence>
<evidence type="ECO:0000256" key="2">
    <source>
        <dbReference type="ARBA" id="ARBA00023043"/>
    </source>
</evidence>
<protein>
    <submittedName>
        <fullName evidence="5">Uncharacterized protein</fullName>
    </submittedName>
</protein>
<keyword evidence="2 3" id="KW-0040">ANK repeat</keyword>
<dbReference type="InterPro" id="IPR002110">
    <property type="entry name" value="Ankyrin_rpt"/>
</dbReference>
<evidence type="ECO:0000256" key="3">
    <source>
        <dbReference type="PROSITE-ProRule" id="PRU00023"/>
    </source>
</evidence>
<feature type="coiled-coil region" evidence="4">
    <location>
        <begin position="209"/>
        <end position="236"/>
    </location>
</feature>
<evidence type="ECO:0000256" key="1">
    <source>
        <dbReference type="ARBA" id="ARBA00022737"/>
    </source>
</evidence>
<dbReference type="SUPFAM" id="SSF48403">
    <property type="entry name" value="Ankyrin repeat"/>
    <property type="match status" value="1"/>
</dbReference>
<feature type="repeat" description="ANK" evidence="3">
    <location>
        <begin position="88"/>
        <end position="120"/>
    </location>
</feature>
<dbReference type="InterPro" id="IPR036770">
    <property type="entry name" value="Ankyrin_rpt-contain_sf"/>
</dbReference>
<evidence type="ECO:0000313" key="6">
    <source>
        <dbReference type="Proteomes" id="UP001244341"/>
    </source>
</evidence>
<organism evidence="5 6">
    <name type="scientific">Tetradesmus obliquus</name>
    <name type="common">Green alga</name>
    <name type="synonym">Acutodesmus obliquus</name>
    <dbReference type="NCBI Taxonomy" id="3088"/>
    <lineage>
        <taxon>Eukaryota</taxon>
        <taxon>Viridiplantae</taxon>
        <taxon>Chlorophyta</taxon>
        <taxon>core chlorophytes</taxon>
        <taxon>Chlorophyceae</taxon>
        <taxon>CS clade</taxon>
        <taxon>Sphaeropleales</taxon>
        <taxon>Scenedesmaceae</taxon>
        <taxon>Tetradesmus</taxon>
    </lineage>
</organism>
<gene>
    <name evidence="5" type="ORF">OEZ85_001027</name>
</gene>
<keyword evidence="4" id="KW-0175">Coiled coil</keyword>
<dbReference type="SMART" id="SM00248">
    <property type="entry name" value="ANK"/>
    <property type="match status" value="3"/>
</dbReference>
<dbReference type="Proteomes" id="UP001244341">
    <property type="component" value="Chromosome 15b"/>
</dbReference>
<keyword evidence="6" id="KW-1185">Reference proteome</keyword>
<dbReference type="PROSITE" id="PS50297">
    <property type="entry name" value="ANK_REP_REGION"/>
    <property type="match status" value="2"/>
</dbReference>
<keyword evidence="1" id="KW-0677">Repeat</keyword>
<reference evidence="5 6" key="1">
    <citation type="submission" date="2023-05" db="EMBL/GenBank/DDBJ databases">
        <title>A 100% complete, gapless, phased diploid assembly of the Scenedesmus obliquus UTEX 3031 genome.</title>
        <authorList>
            <person name="Biondi T.C."/>
            <person name="Hanschen E.R."/>
            <person name="Kwon T."/>
            <person name="Eng W."/>
            <person name="Kruse C.P.S."/>
            <person name="Koehler S.I."/>
            <person name="Kunde Y."/>
            <person name="Gleasner C.D."/>
            <person name="You Mak K.T."/>
            <person name="Polle J."/>
            <person name="Hovde B.T."/>
            <person name="Starkenburg S.R."/>
        </authorList>
    </citation>
    <scope>NUCLEOTIDE SEQUENCE [LARGE SCALE GENOMIC DNA]</scope>
    <source>
        <strain evidence="5 6">DOE0152z</strain>
    </source>
</reference>
<dbReference type="PANTHER" id="PTHR24198:SF165">
    <property type="entry name" value="ANKYRIN REPEAT-CONTAINING PROTEIN-RELATED"/>
    <property type="match status" value="1"/>
</dbReference>
<dbReference type="PROSITE" id="PS50088">
    <property type="entry name" value="ANK_REPEAT"/>
    <property type="match status" value="2"/>
</dbReference>
<dbReference type="PANTHER" id="PTHR24198">
    <property type="entry name" value="ANKYRIN REPEAT AND PROTEIN KINASE DOMAIN-CONTAINING PROTEIN"/>
    <property type="match status" value="1"/>
</dbReference>
<feature type="repeat" description="ANK" evidence="3">
    <location>
        <begin position="121"/>
        <end position="153"/>
    </location>
</feature>
<proteinExistence type="predicted"/>
<name>A0ABY8UM36_TETOB</name>
<evidence type="ECO:0000256" key="4">
    <source>
        <dbReference type="SAM" id="Coils"/>
    </source>
</evidence>
<accession>A0ABY8UM36</accession>
<dbReference type="Pfam" id="PF12796">
    <property type="entry name" value="Ank_2"/>
    <property type="match status" value="1"/>
</dbReference>
<dbReference type="PRINTS" id="PR01415">
    <property type="entry name" value="ANKYRIN"/>
</dbReference>
<dbReference type="EMBL" id="CP126222">
    <property type="protein sequence ID" value="WIA22599.1"/>
    <property type="molecule type" value="Genomic_DNA"/>
</dbReference>
<sequence>MKGTAGIRTKCGGFEVILSCPRIRYLYIGFARALPDAQKLKAAATLAVFGKAAAASKLTAAEAAAAASLTAEELQLDAGAAVEAVTTGGRTPLHDAAIGGNASVIELLLDAGAAVAAADAAGVTALHYAALNACADVVQLLLDAGASVTATRAGGIIPLHSALQRRRFDAAARLVNAMKPAHADLAKEALARFPQDVQGDVHMALAGWVATMQAQAQQQQEQLDRDRQQVAAERTAAQELLVAACLGMSRMQAAAEPDDADEYFSVDSCGFSDGDE</sequence>